<dbReference type="GO" id="GO:0006935">
    <property type="term" value="P:chemotaxis"/>
    <property type="evidence" value="ECO:0007669"/>
    <property type="project" value="UniProtKB-KW"/>
</dbReference>
<keyword evidence="6 7" id="KW-0472">Membrane</keyword>
<evidence type="ECO:0000256" key="1">
    <source>
        <dbReference type="ARBA" id="ARBA00009226"/>
    </source>
</evidence>
<dbReference type="PANTHER" id="PTHR43484">
    <property type="match status" value="1"/>
</dbReference>
<keyword evidence="3 7" id="KW-1003">Cell membrane</keyword>
<accession>A0A7X1ZDX6</accession>
<feature type="domain" description="Flagellar motor switch protein FliN-like C-terminal" evidence="8">
    <location>
        <begin position="13"/>
        <end position="84"/>
    </location>
</feature>
<evidence type="ECO:0000256" key="5">
    <source>
        <dbReference type="ARBA" id="ARBA00022779"/>
    </source>
</evidence>
<gene>
    <name evidence="9" type="primary">fliN</name>
    <name evidence="9" type="ORF">GHC57_08485</name>
</gene>
<keyword evidence="9" id="KW-0966">Cell projection</keyword>
<name>A0A7X1ZDX6_9PROT</name>
<keyword evidence="9" id="KW-0282">Flagellum</keyword>
<dbReference type="InterPro" id="IPR001543">
    <property type="entry name" value="FliN-like_C"/>
</dbReference>
<evidence type="ECO:0000256" key="6">
    <source>
        <dbReference type="ARBA" id="ARBA00023136"/>
    </source>
</evidence>
<dbReference type="PANTHER" id="PTHR43484:SF1">
    <property type="entry name" value="FLAGELLAR MOTOR SWITCH PROTEIN FLIN"/>
    <property type="match status" value="1"/>
</dbReference>
<keyword evidence="4 7" id="KW-0145">Chemotaxis</keyword>
<comment type="caution">
    <text evidence="9">The sequence shown here is derived from an EMBL/GenBank/DDBJ whole genome shotgun (WGS) entry which is preliminary data.</text>
</comment>
<dbReference type="NCBIfam" id="TIGR02480">
    <property type="entry name" value="fliN"/>
    <property type="match status" value="1"/>
</dbReference>
<reference evidence="9 10" key="1">
    <citation type="submission" date="2019-10" db="EMBL/GenBank/DDBJ databases">
        <title>Draft whole-genome sequence of the purple nonsulfur photosynthetic bacterium Roseospira navarrensis DSM 15114.</title>
        <authorList>
            <person name="Kyndt J.A."/>
            <person name="Meyer T.E."/>
        </authorList>
    </citation>
    <scope>NUCLEOTIDE SEQUENCE [LARGE SCALE GENOMIC DNA]</scope>
    <source>
        <strain evidence="9 10">DSM 15114</strain>
    </source>
</reference>
<dbReference type="GO" id="GO:0009425">
    <property type="term" value="C:bacterial-type flagellum basal body"/>
    <property type="evidence" value="ECO:0007669"/>
    <property type="project" value="UniProtKB-SubCell"/>
</dbReference>
<dbReference type="GO" id="GO:0003774">
    <property type="term" value="F:cytoskeletal motor activity"/>
    <property type="evidence" value="ECO:0007669"/>
    <property type="project" value="UniProtKB-UniRule"/>
</dbReference>
<dbReference type="GO" id="GO:0071973">
    <property type="term" value="P:bacterial-type flagellum-dependent cell motility"/>
    <property type="evidence" value="ECO:0007669"/>
    <property type="project" value="UniProtKB-UniRule"/>
</dbReference>
<dbReference type="InterPro" id="IPR051469">
    <property type="entry name" value="FliN/MopA/SpaO"/>
</dbReference>
<evidence type="ECO:0000256" key="4">
    <source>
        <dbReference type="ARBA" id="ARBA00022500"/>
    </source>
</evidence>
<evidence type="ECO:0000256" key="7">
    <source>
        <dbReference type="RuleBase" id="RU362074"/>
    </source>
</evidence>
<comment type="similarity">
    <text evidence="1 7">Belongs to the FliN/MopA/SpaO family.</text>
</comment>
<dbReference type="GO" id="GO:0005886">
    <property type="term" value="C:plasma membrane"/>
    <property type="evidence" value="ECO:0007669"/>
    <property type="project" value="UniProtKB-SubCell"/>
</dbReference>
<keyword evidence="9" id="KW-0969">Cilium</keyword>
<sequence length="91" mass="10024">MASEPSTKDRKQAVYNVPVEIAVVLGKANLRVNQLLKLGRGAVVELERKTSEPVEIFANDILVARGEVVITEGDKIGVTLTELVKSYNQFR</sequence>
<evidence type="ECO:0000313" key="9">
    <source>
        <dbReference type="EMBL" id="MQX36552.1"/>
    </source>
</evidence>
<dbReference type="PRINTS" id="PR00956">
    <property type="entry name" value="FLGMOTORFLIN"/>
</dbReference>
<dbReference type="Pfam" id="PF01052">
    <property type="entry name" value="FliMN_C"/>
    <property type="match status" value="1"/>
</dbReference>
<organism evidence="9 10">
    <name type="scientific">Roseospira navarrensis</name>
    <dbReference type="NCBI Taxonomy" id="140058"/>
    <lineage>
        <taxon>Bacteria</taxon>
        <taxon>Pseudomonadati</taxon>
        <taxon>Pseudomonadota</taxon>
        <taxon>Alphaproteobacteria</taxon>
        <taxon>Rhodospirillales</taxon>
        <taxon>Rhodospirillaceae</taxon>
        <taxon>Roseospira</taxon>
    </lineage>
</organism>
<dbReference type="InterPro" id="IPR001172">
    <property type="entry name" value="FliN_T3SS_HrcQb"/>
</dbReference>
<evidence type="ECO:0000259" key="8">
    <source>
        <dbReference type="Pfam" id="PF01052"/>
    </source>
</evidence>
<keyword evidence="10" id="KW-1185">Reference proteome</keyword>
<comment type="subcellular location">
    <subcellularLocation>
        <location evidence="7">Cell membrane</location>
        <topology evidence="7">Peripheral membrane protein</topology>
        <orientation evidence="7">Cytoplasmic side</orientation>
    </subcellularLocation>
    <subcellularLocation>
        <location evidence="7">Bacterial flagellum basal body</location>
    </subcellularLocation>
</comment>
<evidence type="ECO:0000256" key="2">
    <source>
        <dbReference type="ARBA" id="ARBA00021897"/>
    </source>
</evidence>
<dbReference type="SUPFAM" id="SSF101801">
    <property type="entry name" value="Surface presentation of antigens (SPOA)"/>
    <property type="match status" value="1"/>
</dbReference>
<dbReference type="RefSeq" id="WP_153343155.1">
    <property type="nucleotide sequence ID" value="NZ_WIVE01000021.1"/>
</dbReference>
<dbReference type="AlphaFoldDB" id="A0A7X1ZDX6"/>
<dbReference type="EMBL" id="WIVE01000021">
    <property type="protein sequence ID" value="MQX36552.1"/>
    <property type="molecule type" value="Genomic_DNA"/>
</dbReference>
<proteinExistence type="inferred from homology"/>
<keyword evidence="7" id="KW-0975">Bacterial flagellum</keyword>
<keyword evidence="5 7" id="KW-0283">Flagellar rotation</keyword>
<dbReference type="InterPro" id="IPR036429">
    <property type="entry name" value="SpoA-like_sf"/>
</dbReference>
<evidence type="ECO:0000313" key="10">
    <source>
        <dbReference type="Proteomes" id="UP000434582"/>
    </source>
</evidence>
<dbReference type="Proteomes" id="UP000434582">
    <property type="component" value="Unassembled WGS sequence"/>
</dbReference>
<dbReference type="Gene3D" id="2.30.330.10">
    <property type="entry name" value="SpoA-like"/>
    <property type="match status" value="1"/>
</dbReference>
<protein>
    <recommendedName>
        <fullName evidence="2 7">Flagellar motor switch protein FliN</fullName>
    </recommendedName>
</protein>
<dbReference type="InterPro" id="IPR012826">
    <property type="entry name" value="FliN"/>
</dbReference>
<evidence type="ECO:0000256" key="3">
    <source>
        <dbReference type="ARBA" id="ARBA00022475"/>
    </source>
</evidence>
<dbReference type="OrthoDB" id="9790303at2"/>
<comment type="function">
    <text evidence="7">FliN is one of three proteins (FliG, FliN, FliM) that form the rotor-mounted switch complex (C ring), located at the base of the basal body. This complex interacts with the CheY and CheZ chemotaxis proteins, in addition to contacting components of the motor that determine the direction of flagellar rotation.</text>
</comment>